<dbReference type="InterPro" id="IPR047795">
    <property type="entry name" value="Put_SteA-like"/>
</dbReference>
<proteinExistence type="predicted"/>
<keyword evidence="2" id="KW-0547">Nucleotide-binding</keyword>
<evidence type="ECO:0000256" key="1">
    <source>
        <dbReference type="ARBA" id="ARBA00022679"/>
    </source>
</evidence>
<dbReference type="Gene3D" id="3.40.50.10240">
    <property type="entry name" value="Thiamin pyrophosphokinase, catalytic domain"/>
    <property type="match status" value="1"/>
</dbReference>
<reference evidence="7" key="2">
    <citation type="submission" date="2023-03" db="EMBL/GenBank/DDBJ databases">
        <authorList>
            <person name="Zhang Z."/>
        </authorList>
    </citation>
    <scope>NUCLEOTIDE SEQUENCE</scope>
    <source>
        <strain evidence="7">DSA</strain>
    </source>
</reference>
<evidence type="ECO:0000259" key="6">
    <source>
        <dbReference type="Pfam" id="PF12555"/>
    </source>
</evidence>
<dbReference type="GO" id="GO:0004788">
    <property type="term" value="F:thiamine diphosphokinase activity"/>
    <property type="evidence" value="ECO:0007669"/>
    <property type="project" value="InterPro"/>
</dbReference>
<evidence type="ECO:0000256" key="5">
    <source>
        <dbReference type="SAM" id="Phobius"/>
    </source>
</evidence>
<dbReference type="Proteomes" id="UP001172911">
    <property type="component" value="Unassembled WGS sequence"/>
</dbReference>
<keyword evidence="5" id="KW-0812">Transmembrane</keyword>
<dbReference type="GO" id="GO:0005524">
    <property type="term" value="F:ATP binding"/>
    <property type="evidence" value="ECO:0007669"/>
    <property type="project" value="UniProtKB-KW"/>
</dbReference>
<name>A0AAW7ZAQ5_9FIRM</name>
<keyword evidence="3" id="KW-0418">Kinase</keyword>
<dbReference type="RefSeq" id="WP_304541424.1">
    <property type="nucleotide sequence ID" value="NZ_JARPTC010000005.1"/>
</dbReference>
<comment type="caution">
    <text evidence="7">The sequence shown here is derived from an EMBL/GenBank/DDBJ whole genome shotgun (WGS) entry which is preliminary data.</text>
</comment>
<keyword evidence="5" id="KW-1133">Transmembrane helix</keyword>
<feature type="transmembrane region" description="Helical" evidence="5">
    <location>
        <begin position="334"/>
        <end position="353"/>
    </location>
</feature>
<dbReference type="GO" id="GO:0009229">
    <property type="term" value="P:thiamine diphosphate biosynthetic process"/>
    <property type="evidence" value="ECO:0007669"/>
    <property type="project" value="InterPro"/>
</dbReference>
<keyword evidence="1" id="KW-0808">Transferase</keyword>
<dbReference type="Pfam" id="PF12555">
    <property type="entry name" value="SteA-like_C"/>
    <property type="match status" value="1"/>
</dbReference>
<dbReference type="InterPro" id="IPR036759">
    <property type="entry name" value="TPK_catalytic_sf"/>
</dbReference>
<evidence type="ECO:0000313" key="8">
    <source>
        <dbReference type="Proteomes" id="UP001172911"/>
    </source>
</evidence>
<organism evidence="7 8">
    <name type="scientific">Desulforamulus aquiferis</name>
    <dbReference type="NCBI Taxonomy" id="1397668"/>
    <lineage>
        <taxon>Bacteria</taxon>
        <taxon>Bacillati</taxon>
        <taxon>Bacillota</taxon>
        <taxon>Clostridia</taxon>
        <taxon>Eubacteriales</taxon>
        <taxon>Peptococcaceae</taxon>
        <taxon>Desulforamulus</taxon>
    </lineage>
</organism>
<reference evidence="7" key="1">
    <citation type="journal article" date="2023" name="J. Hazard. Mater.">
        <title>Anaerobic biodegradation of pyrene and benzo[a]pyrene by a new sulfate-reducing Desulforamulus aquiferis strain DSA.</title>
        <authorList>
            <person name="Zhang Z."/>
            <person name="Sun J."/>
            <person name="Gong X."/>
            <person name="Wang C."/>
            <person name="Wang H."/>
        </authorList>
    </citation>
    <scope>NUCLEOTIDE SEQUENCE</scope>
    <source>
        <strain evidence="7">DSA</strain>
    </source>
</reference>
<accession>A0AAW7ZAQ5</accession>
<dbReference type="InterPro" id="IPR022215">
    <property type="entry name" value="SteA-like_C"/>
</dbReference>
<evidence type="ECO:0000256" key="2">
    <source>
        <dbReference type="ARBA" id="ARBA00022741"/>
    </source>
</evidence>
<feature type="domain" description="SteA-like C-terminal" evidence="6">
    <location>
        <begin position="320"/>
        <end position="371"/>
    </location>
</feature>
<dbReference type="NCBIfam" id="NF040608">
    <property type="entry name" value="division_SteA"/>
    <property type="match status" value="1"/>
</dbReference>
<evidence type="ECO:0000313" key="7">
    <source>
        <dbReference type="EMBL" id="MDO7786412.1"/>
    </source>
</evidence>
<dbReference type="SUPFAM" id="SSF63999">
    <property type="entry name" value="Thiamin pyrophosphokinase, catalytic domain"/>
    <property type="match status" value="1"/>
</dbReference>
<keyword evidence="4" id="KW-0067">ATP-binding</keyword>
<sequence>MNIRAIARVDKRTKDLAKRIHAHEIAVICHHELDKVAADSLVAAKVKAVINAVPSLSDDYPNLGPVTLLEAGIPILDAVGKDIMDKVTEGDELEIRENVVWHKGKSISQGNLLNLSQVKEHMECSRSKMDRVLSRFIHNTLDYARNEIDFVCGGLSMPEVATEFKDRHTLIVVRGHNYKEDLIAIKSYIDEVKPVLIGVDGGADALIEFGYTPDVIIGDMDSTTDKALCSGAELVVHAYPDGRAPGMERIQELGLTAKVFPAPGTSEDIAMMLAYEKGTQLIVAVGTHSNMLDFLEKGRKGMASTFLVRMKVGDILVDAKGVSQLYKNRLRMKYVGQILLAGLVPLVVVIAIAPPTRELFRLLVLNVRLIFGI</sequence>
<protein>
    <submittedName>
        <fullName evidence="7">Cytokinetic ring protein SteA</fullName>
    </submittedName>
</protein>
<dbReference type="AlphaFoldDB" id="A0AAW7ZAQ5"/>
<evidence type="ECO:0000256" key="3">
    <source>
        <dbReference type="ARBA" id="ARBA00022777"/>
    </source>
</evidence>
<keyword evidence="5" id="KW-0472">Membrane</keyword>
<keyword evidence="8" id="KW-1185">Reference proteome</keyword>
<evidence type="ECO:0000256" key="4">
    <source>
        <dbReference type="ARBA" id="ARBA00022840"/>
    </source>
</evidence>
<gene>
    <name evidence="7" type="primary">steA</name>
    <name evidence="7" type="ORF">P6N53_04155</name>
</gene>
<dbReference type="EMBL" id="JARPTC010000005">
    <property type="protein sequence ID" value="MDO7786412.1"/>
    <property type="molecule type" value="Genomic_DNA"/>
</dbReference>
<dbReference type="GO" id="GO:0016301">
    <property type="term" value="F:kinase activity"/>
    <property type="evidence" value="ECO:0007669"/>
    <property type="project" value="UniProtKB-KW"/>
</dbReference>